<organism evidence="5 6">
    <name type="scientific">Cylindrotheca closterium</name>
    <dbReference type="NCBI Taxonomy" id="2856"/>
    <lineage>
        <taxon>Eukaryota</taxon>
        <taxon>Sar</taxon>
        <taxon>Stramenopiles</taxon>
        <taxon>Ochrophyta</taxon>
        <taxon>Bacillariophyta</taxon>
        <taxon>Bacillariophyceae</taxon>
        <taxon>Bacillariophycidae</taxon>
        <taxon>Bacillariales</taxon>
        <taxon>Bacillariaceae</taxon>
        <taxon>Cylindrotheca</taxon>
    </lineage>
</organism>
<evidence type="ECO:0000256" key="2">
    <source>
        <dbReference type="ARBA" id="ARBA00022723"/>
    </source>
</evidence>
<gene>
    <name evidence="5" type="ORF">CYCCA115_LOCUS7625</name>
</gene>
<keyword evidence="6" id="KW-1185">Reference proteome</keyword>
<sequence>IPFHQHPKPTHLLLALRFLKQYPTKETLAGHGGVTEKTALLCCWKYVEAIQALKEQKIVWLFDDIDKYKEVYVACVDGVHFWIWEPRKFPSTKWYSPKYKKAGLAYKIGVAVHHNKIGWVNGPFPAGKNDKKIFDKPDGLRSKLKDRQRCIADQGYRGNLDKVVIRNNRHEAPTKDVMEQGKNQSTVD</sequence>
<dbReference type="InterPro" id="IPR027806">
    <property type="entry name" value="HARBI1_dom"/>
</dbReference>
<evidence type="ECO:0000256" key="1">
    <source>
        <dbReference type="ARBA" id="ARBA00001968"/>
    </source>
</evidence>
<comment type="caution">
    <text evidence="5">The sequence shown here is derived from an EMBL/GenBank/DDBJ whole genome shotgun (WGS) entry which is preliminary data.</text>
</comment>
<dbReference type="Pfam" id="PF13359">
    <property type="entry name" value="DDE_Tnp_4"/>
    <property type="match status" value="1"/>
</dbReference>
<feature type="compositionally biased region" description="Basic and acidic residues" evidence="3">
    <location>
        <begin position="165"/>
        <end position="179"/>
    </location>
</feature>
<feature type="domain" description="DDE Tnp4" evidence="4">
    <location>
        <begin position="76"/>
        <end position="167"/>
    </location>
</feature>
<proteinExistence type="predicted"/>
<evidence type="ECO:0000313" key="6">
    <source>
        <dbReference type="Proteomes" id="UP001295423"/>
    </source>
</evidence>
<dbReference type="GO" id="GO:0046872">
    <property type="term" value="F:metal ion binding"/>
    <property type="evidence" value="ECO:0007669"/>
    <property type="project" value="UniProtKB-KW"/>
</dbReference>
<comment type="cofactor">
    <cofactor evidence="1">
        <name>a divalent metal cation</name>
        <dbReference type="ChEBI" id="CHEBI:60240"/>
    </cofactor>
</comment>
<feature type="region of interest" description="Disordered" evidence="3">
    <location>
        <begin position="165"/>
        <end position="188"/>
    </location>
</feature>
<dbReference type="Proteomes" id="UP001295423">
    <property type="component" value="Unassembled WGS sequence"/>
</dbReference>
<accession>A0AAD2CS36</accession>
<protein>
    <recommendedName>
        <fullName evidence="4">DDE Tnp4 domain-containing protein</fullName>
    </recommendedName>
</protein>
<evidence type="ECO:0000259" key="4">
    <source>
        <dbReference type="Pfam" id="PF13359"/>
    </source>
</evidence>
<dbReference type="EMBL" id="CAKOGP040001058">
    <property type="protein sequence ID" value="CAJ1941690.1"/>
    <property type="molecule type" value="Genomic_DNA"/>
</dbReference>
<feature type="non-terminal residue" evidence="5">
    <location>
        <position position="1"/>
    </location>
</feature>
<evidence type="ECO:0000256" key="3">
    <source>
        <dbReference type="SAM" id="MobiDB-lite"/>
    </source>
</evidence>
<evidence type="ECO:0000313" key="5">
    <source>
        <dbReference type="EMBL" id="CAJ1941690.1"/>
    </source>
</evidence>
<name>A0AAD2CS36_9STRA</name>
<keyword evidence="2" id="KW-0479">Metal-binding</keyword>
<reference evidence="5" key="1">
    <citation type="submission" date="2023-08" db="EMBL/GenBank/DDBJ databases">
        <authorList>
            <person name="Audoor S."/>
            <person name="Bilcke G."/>
        </authorList>
    </citation>
    <scope>NUCLEOTIDE SEQUENCE</scope>
</reference>
<dbReference type="AlphaFoldDB" id="A0AAD2CS36"/>